<protein>
    <recommendedName>
        <fullName evidence="4">Alkaline shock response membrane anchor protein AmaP</fullName>
    </recommendedName>
</protein>
<dbReference type="PATRIC" id="fig|136857.5.peg.389"/>
<reference evidence="3" key="2">
    <citation type="submission" date="2015-05" db="EMBL/GenBank/DDBJ databases">
        <title>Complete genome sequence of Corynebacterium testudinoris DSM 44614, recovered from necrotic lesions in the mouth of a tortoise.</title>
        <authorList>
            <person name="Ruckert C."/>
            <person name="Albersmeier A."/>
            <person name="Winkler A."/>
            <person name="Tauch A."/>
        </authorList>
    </citation>
    <scope>NUCLEOTIDE SEQUENCE [LARGE SCALE GENOMIC DNA]</scope>
    <source>
        <strain evidence="3">DSM 44614</strain>
    </source>
</reference>
<name>A0A0G3H7N9_9CORY</name>
<keyword evidence="3" id="KW-1185">Reference proteome</keyword>
<dbReference type="AlphaFoldDB" id="A0A0G3H7N9"/>
<proteinExistence type="predicted"/>
<evidence type="ECO:0000313" key="3">
    <source>
        <dbReference type="Proteomes" id="UP000035540"/>
    </source>
</evidence>
<dbReference type="Proteomes" id="UP000035540">
    <property type="component" value="Chromosome"/>
</dbReference>
<dbReference type="KEGG" id="cted:CTEST_01990"/>
<keyword evidence="1" id="KW-0812">Transmembrane</keyword>
<dbReference type="EMBL" id="CP011545">
    <property type="protein sequence ID" value="AKK07853.1"/>
    <property type="molecule type" value="Genomic_DNA"/>
</dbReference>
<evidence type="ECO:0000313" key="2">
    <source>
        <dbReference type="EMBL" id="AKK07853.1"/>
    </source>
</evidence>
<dbReference type="RefSeq" id="WP_047252305.1">
    <property type="nucleotide sequence ID" value="NZ_CP011545.1"/>
</dbReference>
<organism evidence="2 3">
    <name type="scientific">Corynebacterium testudinoris</name>
    <dbReference type="NCBI Taxonomy" id="136857"/>
    <lineage>
        <taxon>Bacteria</taxon>
        <taxon>Bacillati</taxon>
        <taxon>Actinomycetota</taxon>
        <taxon>Actinomycetes</taxon>
        <taxon>Mycobacteriales</taxon>
        <taxon>Corynebacteriaceae</taxon>
        <taxon>Corynebacterium</taxon>
    </lineage>
</organism>
<evidence type="ECO:0008006" key="4">
    <source>
        <dbReference type="Google" id="ProtNLM"/>
    </source>
</evidence>
<keyword evidence="1" id="KW-1133">Transmembrane helix</keyword>
<feature type="transmembrane region" description="Helical" evidence="1">
    <location>
        <begin position="56"/>
        <end position="78"/>
    </location>
</feature>
<keyword evidence="1" id="KW-0472">Membrane</keyword>
<dbReference type="STRING" id="136857.CTEST_01990"/>
<evidence type="ECO:0000256" key="1">
    <source>
        <dbReference type="SAM" id="Phobius"/>
    </source>
</evidence>
<accession>A0A0G3H7N9</accession>
<dbReference type="OrthoDB" id="4427298at2"/>
<feature type="transmembrane region" description="Helical" evidence="1">
    <location>
        <begin position="12"/>
        <end position="36"/>
    </location>
</feature>
<sequence length="184" mass="20344">MNGRIALLDRALVFLLGALAVLGGLWTVGLFFNWPLAQSLADNIHFAAWRSAPDQGWFNAVLSLIMVASAAFGIWLIAVNVRRYRISRVYSPSSSTAGDIEINLATLASAVARQLEEDSRIDSVDHVVARSFGHNIMTLTLWAEPTVALPDLCSHLRETERDLRAALPGIDVTTRYRVHLRPPR</sequence>
<gene>
    <name evidence="2" type="ORF">CTEST_01990</name>
</gene>
<reference evidence="2 3" key="1">
    <citation type="journal article" date="2015" name="Genome Announc.">
        <title>Complete Genome Sequence of the Type Strain Corynebacterium testudinoris DSM 44614, Recovered from Necrotic Lesions in the Mouth of a Tortoise.</title>
        <authorList>
            <person name="Ruckert C."/>
            <person name="Kriete M."/>
            <person name="Jaenicke S."/>
            <person name="Winkler A."/>
            <person name="Tauch A."/>
        </authorList>
    </citation>
    <scope>NUCLEOTIDE SEQUENCE [LARGE SCALE GENOMIC DNA]</scope>
    <source>
        <strain evidence="2 3">DSM 44614</strain>
    </source>
</reference>